<keyword evidence="4 5" id="KW-0961">Cell wall biogenesis/degradation</keyword>
<reference evidence="7 8" key="1">
    <citation type="submission" date="2015-09" db="EMBL/GenBank/DDBJ databases">
        <title>Genome sequence of Oxobacter pfennigii DSM 3222.</title>
        <authorList>
            <person name="Poehlein A."/>
            <person name="Bengelsdorf F.R."/>
            <person name="Schiel-Bengelsdorf B."/>
            <person name="Duerre P."/>
            <person name="Daniel R."/>
        </authorList>
    </citation>
    <scope>NUCLEOTIDE SEQUENCE [LARGE SCALE GENOMIC DNA]</scope>
    <source>
        <strain evidence="7 8">DSM 3222</strain>
    </source>
</reference>
<evidence type="ECO:0000256" key="3">
    <source>
        <dbReference type="ARBA" id="ARBA00022553"/>
    </source>
</evidence>
<dbReference type="InterPro" id="IPR003230">
    <property type="entry name" value="DltC"/>
</dbReference>
<gene>
    <name evidence="5 7" type="primary">dltC</name>
    <name evidence="7" type="ORF">OXPF_35600</name>
</gene>
<dbReference type="NCBIfam" id="NF003464">
    <property type="entry name" value="PRK05087.1"/>
    <property type="match status" value="1"/>
</dbReference>
<feature type="domain" description="Carrier" evidence="6">
    <location>
        <begin position="1"/>
        <end position="76"/>
    </location>
</feature>
<evidence type="ECO:0000259" key="6">
    <source>
        <dbReference type="PROSITE" id="PS50075"/>
    </source>
</evidence>
<dbReference type="OrthoDB" id="6462171at2"/>
<dbReference type="RefSeq" id="WP_054876540.1">
    <property type="nucleotide sequence ID" value="NZ_LKET01000051.1"/>
</dbReference>
<dbReference type="Pfam" id="PF00550">
    <property type="entry name" value="PP-binding"/>
    <property type="match status" value="1"/>
</dbReference>
<comment type="caution">
    <text evidence="7">The sequence shown here is derived from an EMBL/GenBank/DDBJ whole genome shotgun (WGS) entry which is preliminary data.</text>
</comment>
<evidence type="ECO:0000256" key="5">
    <source>
        <dbReference type="HAMAP-Rule" id="MF_00565"/>
    </source>
</evidence>
<protein>
    <recommendedName>
        <fullName evidence="5">D-alanyl carrier protein</fullName>
        <shortName evidence="5">DCP</shortName>
    </recommendedName>
    <alternativeName>
        <fullName evidence="5">D-alanine--poly(phosphoribitol) ligase subunit 2</fullName>
    </alternativeName>
</protein>
<organism evidence="7 8">
    <name type="scientific">Oxobacter pfennigii</name>
    <dbReference type="NCBI Taxonomy" id="36849"/>
    <lineage>
        <taxon>Bacteria</taxon>
        <taxon>Bacillati</taxon>
        <taxon>Bacillota</taxon>
        <taxon>Clostridia</taxon>
        <taxon>Eubacteriales</taxon>
        <taxon>Clostridiaceae</taxon>
        <taxon>Oxobacter</taxon>
    </lineage>
</organism>
<keyword evidence="7" id="KW-0436">Ligase</keyword>
<keyword evidence="2 5" id="KW-0963">Cytoplasm</keyword>
<evidence type="ECO:0000313" key="7">
    <source>
        <dbReference type="EMBL" id="KPU42797.1"/>
    </source>
</evidence>
<sequence length="76" mass="8745">MENKVLNMLEEICGTDEVKNDRDINLFESGLLDSLGITELLIRIEEELGIEIAPTDVEREEIETPNKLIGYLNKRR</sequence>
<proteinExistence type="inferred from homology"/>
<comment type="pathway">
    <text evidence="5">Cell wall biogenesis; lipoteichoic acid biosynthesis.</text>
</comment>
<dbReference type="GO" id="GO:0036370">
    <property type="term" value="F:D-alanyl carrier activity"/>
    <property type="evidence" value="ECO:0007669"/>
    <property type="project" value="UniProtKB-UniRule"/>
</dbReference>
<dbReference type="GO" id="GO:0071555">
    <property type="term" value="P:cell wall organization"/>
    <property type="evidence" value="ECO:0007669"/>
    <property type="project" value="UniProtKB-KW"/>
</dbReference>
<dbReference type="UniPathway" id="UPA00556"/>
<evidence type="ECO:0000256" key="4">
    <source>
        <dbReference type="ARBA" id="ARBA00023316"/>
    </source>
</evidence>
<feature type="modified residue" description="O-(pantetheine 4'-phosphoryl)serine" evidence="5">
    <location>
        <position position="34"/>
    </location>
</feature>
<keyword evidence="3 5" id="KW-0597">Phosphoprotein</keyword>
<dbReference type="GO" id="GO:0005737">
    <property type="term" value="C:cytoplasm"/>
    <property type="evidence" value="ECO:0007669"/>
    <property type="project" value="UniProtKB-SubCell"/>
</dbReference>
<dbReference type="InterPro" id="IPR009081">
    <property type="entry name" value="PP-bd_ACP"/>
</dbReference>
<dbReference type="EMBL" id="LKET01000051">
    <property type="protein sequence ID" value="KPU42797.1"/>
    <property type="molecule type" value="Genomic_DNA"/>
</dbReference>
<evidence type="ECO:0000256" key="2">
    <source>
        <dbReference type="ARBA" id="ARBA00022490"/>
    </source>
</evidence>
<name>A0A0P8W5B7_9CLOT</name>
<dbReference type="HAMAP" id="MF_00565">
    <property type="entry name" value="DltC"/>
    <property type="match status" value="1"/>
</dbReference>
<dbReference type="GO" id="GO:0070395">
    <property type="term" value="P:lipoteichoic acid biosynthetic process"/>
    <property type="evidence" value="ECO:0007669"/>
    <property type="project" value="UniProtKB-UniRule"/>
</dbReference>
<keyword evidence="1 5" id="KW-0596">Phosphopantetheine</keyword>
<dbReference type="PATRIC" id="fig|36849.3.peg.3766"/>
<comment type="similarity">
    <text evidence="5">Belongs to the DltC family.</text>
</comment>
<comment type="subcellular location">
    <subcellularLocation>
        <location evidence="5">Cytoplasm</location>
    </subcellularLocation>
</comment>
<dbReference type="Gene3D" id="1.10.1200.10">
    <property type="entry name" value="ACP-like"/>
    <property type="match status" value="1"/>
</dbReference>
<accession>A0A0P8W5B7</accession>
<evidence type="ECO:0000256" key="1">
    <source>
        <dbReference type="ARBA" id="ARBA00022450"/>
    </source>
</evidence>
<dbReference type="InterPro" id="IPR036736">
    <property type="entry name" value="ACP-like_sf"/>
</dbReference>
<dbReference type="SUPFAM" id="SSF47336">
    <property type="entry name" value="ACP-like"/>
    <property type="match status" value="1"/>
</dbReference>
<keyword evidence="8" id="KW-1185">Reference proteome</keyword>
<dbReference type="STRING" id="36849.OXPF_35600"/>
<dbReference type="GO" id="GO:0016874">
    <property type="term" value="F:ligase activity"/>
    <property type="evidence" value="ECO:0007669"/>
    <property type="project" value="UniProtKB-KW"/>
</dbReference>
<evidence type="ECO:0000313" key="8">
    <source>
        <dbReference type="Proteomes" id="UP000050326"/>
    </source>
</evidence>
<dbReference type="NCBIfam" id="TIGR01688">
    <property type="entry name" value="dltC"/>
    <property type="match status" value="1"/>
</dbReference>
<comment type="PTM">
    <text evidence="5">4'-phosphopantetheine is transferred from CoA to a specific serine of apo-DCP.</text>
</comment>
<dbReference type="AlphaFoldDB" id="A0A0P8W5B7"/>
<dbReference type="Proteomes" id="UP000050326">
    <property type="component" value="Unassembled WGS sequence"/>
</dbReference>
<dbReference type="PROSITE" id="PS50075">
    <property type="entry name" value="CARRIER"/>
    <property type="match status" value="1"/>
</dbReference>
<comment type="function">
    <text evidence="5">Carrier protein involved in the D-alanylation of lipoteichoic acid (LTA). The loading of thioester-linked D-alanine onto DltC is catalyzed by D-alanine--D-alanyl carrier protein ligase DltA. The DltC-carried D-alanyl group is further transferred to cell membrane phosphatidylglycerol (PG) by forming an ester bond, probably catalyzed by DltD. D-alanylation of LTA plays an important role in modulating the properties of the cell wall in Gram-positive bacteria, influencing the net charge of the cell wall.</text>
</comment>